<sequence length="237" mass="28686">MKHSISLSLICLVLLTSCTYFQNKKAEKQMQNYTAYKDLHQHQGTENYEVITLFKNDFILNEKLIDNNQNILSLLGENEKDISRKKIDFFGDTIGSEELWYRTLKDGTLWTSKHYLSWLFNGDNTQHKFIDPLTNNKIEDAFKFKNTEKDFKKWFKKFQEIYLLASYAYIYNSRYYFKINNIWYMMRADYYNEEPSNFRSQYPEKINPEEIRMQPLQESMETLMKQNIIKVIDYVQM</sequence>
<proteinExistence type="predicted"/>
<dbReference type="PROSITE" id="PS51257">
    <property type="entry name" value="PROKAR_LIPOPROTEIN"/>
    <property type="match status" value="1"/>
</dbReference>
<dbReference type="Proteomes" id="UP000198846">
    <property type="component" value="Unassembled WGS sequence"/>
</dbReference>
<evidence type="ECO:0000313" key="2">
    <source>
        <dbReference type="Proteomes" id="UP000198846"/>
    </source>
</evidence>
<name>A0A1H4CHF8_BIZPA</name>
<dbReference type="AlphaFoldDB" id="A0A1H4CHF8"/>
<evidence type="ECO:0008006" key="3">
    <source>
        <dbReference type="Google" id="ProtNLM"/>
    </source>
</evidence>
<reference evidence="2" key="1">
    <citation type="submission" date="2016-10" db="EMBL/GenBank/DDBJ databases">
        <authorList>
            <person name="Varghese N."/>
            <person name="Submissions S."/>
        </authorList>
    </citation>
    <scope>NUCLEOTIDE SEQUENCE [LARGE SCALE GENOMIC DNA]</scope>
    <source>
        <strain evidence="2">DSM 23842</strain>
    </source>
</reference>
<dbReference type="STRING" id="283786.SAMN04487990_1201"/>
<keyword evidence="2" id="KW-1185">Reference proteome</keyword>
<gene>
    <name evidence="1" type="ORF">SAMN04487990_1201</name>
</gene>
<feature type="non-terminal residue" evidence="1">
    <location>
        <position position="237"/>
    </location>
</feature>
<evidence type="ECO:0000313" key="1">
    <source>
        <dbReference type="EMBL" id="SEA59856.1"/>
    </source>
</evidence>
<accession>A0A1H4CHF8</accession>
<dbReference type="OrthoDB" id="1424363at2"/>
<dbReference type="RefSeq" id="WP_143034168.1">
    <property type="nucleotide sequence ID" value="NZ_FNQK01000020.1"/>
</dbReference>
<protein>
    <recommendedName>
        <fullName evidence="3">Lipoprotein</fullName>
    </recommendedName>
</protein>
<organism evidence="1 2">
    <name type="scientific">Bizionia paragorgiae</name>
    <dbReference type="NCBI Taxonomy" id="283786"/>
    <lineage>
        <taxon>Bacteria</taxon>
        <taxon>Pseudomonadati</taxon>
        <taxon>Bacteroidota</taxon>
        <taxon>Flavobacteriia</taxon>
        <taxon>Flavobacteriales</taxon>
        <taxon>Flavobacteriaceae</taxon>
        <taxon>Bizionia</taxon>
    </lineage>
</organism>
<dbReference type="EMBL" id="FNQK01000020">
    <property type="protein sequence ID" value="SEA59856.1"/>
    <property type="molecule type" value="Genomic_DNA"/>
</dbReference>